<protein>
    <submittedName>
        <fullName evidence="1">Uncharacterized protein</fullName>
    </submittedName>
</protein>
<dbReference type="Proteomes" id="UP000241444">
    <property type="component" value="Unassembled WGS sequence"/>
</dbReference>
<evidence type="ECO:0000313" key="2">
    <source>
        <dbReference type="Proteomes" id="UP000241444"/>
    </source>
</evidence>
<dbReference type="AlphaFoldDB" id="A0A2P7BQ91"/>
<evidence type="ECO:0000313" key="1">
    <source>
        <dbReference type="EMBL" id="PSH68609.1"/>
    </source>
</evidence>
<reference evidence="2" key="1">
    <citation type="submission" date="2017-11" db="EMBL/GenBank/DDBJ databases">
        <authorList>
            <person name="Kuznetsova I."/>
            <person name="Sazanova A."/>
            <person name="Chirak E."/>
            <person name="Safronova V."/>
            <person name="Willems A."/>
        </authorList>
    </citation>
    <scope>NUCLEOTIDE SEQUENCE [LARGE SCALE GENOMIC DNA]</scope>
    <source>
        <strain evidence="2">STM 196</strain>
    </source>
</reference>
<comment type="caution">
    <text evidence="1">The sequence shown here is derived from an EMBL/GenBank/DDBJ whole genome shotgun (WGS) entry which is preliminary data.</text>
</comment>
<organism evidence="1 2">
    <name type="scientific">Phyllobacterium brassicacearum</name>
    <dbReference type="NCBI Taxonomy" id="314235"/>
    <lineage>
        <taxon>Bacteria</taxon>
        <taxon>Pseudomonadati</taxon>
        <taxon>Pseudomonadota</taxon>
        <taxon>Alphaproteobacteria</taxon>
        <taxon>Hyphomicrobiales</taxon>
        <taxon>Phyllobacteriaceae</taxon>
        <taxon>Phyllobacterium</taxon>
    </lineage>
</organism>
<accession>A0A2P7BQ91</accession>
<proteinExistence type="predicted"/>
<dbReference type="EMBL" id="PGGO01000008">
    <property type="protein sequence ID" value="PSH68609.1"/>
    <property type="molecule type" value="Genomic_DNA"/>
</dbReference>
<gene>
    <name evidence="1" type="ORF">CU102_12670</name>
</gene>
<sequence length="88" mass="9352">MIRMVGYVVWLAATWFSILAAAFAAFYWAKSSAVKTPHQSEGPIDMGSTATALRTQSKWSARGAVAAAIAAFLQGLATFIDIAGWNAL</sequence>
<keyword evidence="2" id="KW-1185">Reference proteome</keyword>
<name>A0A2P7BQ91_9HYPH</name>